<evidence type="ECO:0000313" key="4">
    <source>
        <dbReference type="EMBL" id="OCK85797.1"/>
    </source>
</evidence>
<dbReference type="InterPro" id="IPR001611">
    <property type="entry name" value="Leu-rich_rpt"/>
</dbReference>
<dbReference type="InterPro" id="IPR025875">
    <property type="entry name" value="Leu-rich_rpt_4"/>
</dbReference>
<dbReference type="PANTHER" id="PTHR48051">
    <property type="match status" value="1"/>
</dbReference>
<protein>
    <submittedName>
        <fullName evidence="4">L domain-like protein</fullName>
    </submittedName>
</protein>
<feature type="compositionally biased region" description="Low complexity" evidence="3">
    <location>
        <begin position="366"/>
        <end position="376"/>
    </location>
</feature>
<feature type="compositionally biased region" description="Polar residues" evidence="3">
    <location>
        <begin position="453"/>
        <end position="462"/>
    </location>
</feature>
<dbReference type="GO" id="GO:0005737">
    <property type="term" value="C:cytoplasm"/>
    <property type="evidence" value="ECO:0007669"/>
    <property type="project" value="TreeGrafter"/>
</dbReference>
<dbReference type="SMART" id="SM00369">
    <property type="entry name" value="LRR_TYP"/>
    <property type="match status" value="10"/>
</dbReference>
<feature type="compositionally biased region" description="Polar residues" evidence="3">
    <location>
        <begin position="298"/>
        <end position="309"/>
    </location>
</feature>
<feature type="compositionally biased region" description="Low complexity" evidence="3">
    <location>
        <begin position="1"/>
        <end position="28"/>
    </location>
</feature>
<feature type="compositionally biased region" description="Polar residues" evidence="3">
    <location>
        <begin position="29"/>
        <end position="57"/>
    </location>
</feature>
<dbReference type="SMART" id="SM00364">
    <property type="entry name" value="LRR_BAC"/>
    <property type="match status" value="6"/>
</dbReference>
<dbReference type="InterPro" id="IPR032675">
    <property type="entry name" value="LRR_dom_sf"/>
</dbReference>
<dbReference type="Pfam" id="PF13855">
    <property type="entry name" value="LRR_8"/>
    <property type="match status" value="1"/>
</dbReference>
<keyword evidence="5" id="KW-1185">Reference proteome</keyword>
<evidence type="ECO:0000256" key="3">
    <source>
        <dbReference type="SAM" id="MobiDB-lite"/>
    </source>
</evidence>
<feature type="compositionally biased region" description="Polar residues" evidence="3">
    <location>
        <begin position="68"/>
        <end position="83"/>
    </location>
</feature>
<dbReference type="Pfam" id="PF00560">
    <property type="entry name" value="LRR_1"/>
    <property type="match status" value="1"/>
</dbReference>
<organism evidence="4 5">
    <name type="scientific">Lepidopterella palustris CBS 459.81</name>
    <dbReference type="NCBI Taxonomy" id="1314670"/>
    <lineage>
        <taxon>Eukaryota</taxon>
        <taxon>Fungi</taxon>
        <taxon>Dikarya</taxon>
        <taxon>Ascomycota</taxon>
        <taxon>Pezizomycotina</taxon>
        <taxon>Dothideomycetes</taxon>
        <taxon>Pleosporomycetidae</taxon>
        <taxon>Mytilinidiales</taxon>
        <taxon>Argynnaceae</taxon>
        <taxon>Lepidopterella</taxon>
    </lineage>
</organism>
<sequence length="1100" mass="119600">MEPSSSSIPRPSGLPRPSRLPVLRSSTSQSQLRPVQSQEQLQKKPSTSSLTKTQRPTPSHDLQKKPSRTSLAKPTWPTPSQALQKKLSRTSLSATTTTSIGHVNGRVPLPTPIKDTSTSAARKSTENEAVFKKPASRPPSRQLRTKHPNIADFGNNTREQDGLGALDCFRASSRQGFREREPQNVAELEDDNGEPPASHPRKSRPSLSDRTIESLAQIPPSPGGKGRRRSSFFTPESPMPPPARPASALGNNRRPGTSDGSLGATSYLTPTTPSRRIPGQLQRGSMTAPGKRSVSAVLPQNASTPSKLNVSIRPAPQTMKQPLAPMQNLRGTPKLKPNLTGSKTMTARTPKSRPALAGLFGQAGSPPDTVVPTTPTSLRGNGSADYSPESTRKVSSSSAALREQIAKAKAARRSGAATQSPDSARKMSTSSGALREQIAKAKEAARRAAAAKQNNQDKNSSDALDLSQGEEGITPDPAEIAAFDFGIDQDPFNQRPKGNVSLIRKRVDAARLDGRLNIAAMGLSEIPEVILKMYDFDSSDSTIAWGEVVDLMVLIAADNELEVIPDEMFPNVDIDASLENDDVRGSQFAGVQVLDFHGNILREIPRGLGRLEQITKLNLARNQLTNDSLDVISQISSLRDLNLSQNALQGRLPESIRNLKRLEVLNLQENKLTSLPDEIEELANLRVLMVSNNQLKTLPSNLFTEVRLVELLASNNALSGSLFPHFVENLPHLIILHIASNSLTSLCEAASISMPMLRTINMASNQIRALPDLSSWTSLVTLLARENKLSELPDGFTALPELRNADFTANDLVKLDERISLMEKLENFTVAANPLRDRKFLTMNTEDIKKSLQSRMAPSDLGSSFADAEPNGDEVQASDLVLGRSDWILKPSGTLDLSSGDLSELDEDKLTAFVENNEVRQIYLNQNNFSTLPPILSYVSRLTVLDLSKNNIIQALTSPVKLPNLRELRLAGNKILSLDPLIVFLSAPNLQHLDVSNNRISGTLPVLRQVFPDLMLFMASDNAIAEISAESLSGLKVANLSNNEIGRLPPEIGLLAGTLTSLEVEGNTFRVPNFHVLRKGTEAVLTWLRAKIPDPDRVAF</sequence>
<dbReference type="SUPFAM" id="SSF52058">
    <property type="entry name" value="L domain-like"/>
    <property type="match status" value="2"/>
</dbReference>
<evidence type="ECO:0000313" key="5">
    <source>
        <dbReference type="Proteomes" id="UP000250266"/>
    </source>
</evidence>
<dbReference type="PROSITE" id="PS51450">
    <property type="entry name" value="LRR"/>
    <property type="match status" value="5"/>
</dbReference>
<feature type="compositionally biased region" description="Polar residues" evidence="3">
    <location>
        <begin position="339"/>
        <end position="349"/>
    </location>
</feature>
<feature type="compositionally biased region" description="Low complexity" evidence="3">
    <location>
        <begin position="89"/>
        <end position="99"/>
    </location>
</feature>
<dbReference type="EMBL" id="KV744813">
    <property type="protein sequence ID" value="OCK85797.1"/>
    <property type="molecule type" value="Genomic_DNA"/>
</dbReference>
<dbReference type="PANTHER" id="PTHR48051:SF1">
    <property type="entry name" value="RAS SUPPRESSOR PROTEIN 1"/>
    <property type="match status" value="1"/>
</dbReference>
<keyword evidence="2" id="KW-0677">Repeat</keyword>
<accession>A0A8E2EKL2</accession>
<feature type="region of interest" description="Disordered" evidence="3">
    <location>
        <begin position="327"/>
        <end position="473"/>
    </location>
</feature>
<dbReference type="Pfam" id="PF12799">
    <property type="entry name" value="LRR_4"/>
    <property type="match status" value="1"/>
</dbReference>
<name>A0A8E2EKL2_9PEZI</name>
<dbReference type="AlphaFoldDB" id="A0A8E2EKL2"/>
<keyword evidence="1" id="KW-0433">Leucine-rich repeat</keyword>
<dbReference type="InterPro" id="IPR003591">
    <property type="entry name" value="Leu-rich_rpt_typical-subtyp"/>
</dbReference>
<reference evidence="4 5" key="1">
    <citation type="journal article" date="2016" name="Nat. Commun.">
        <title>Ectomycorrhizal ecology is imprinted in the genome of the dominant symbiotic fungus Cenococcum geophilum.</title>
        <authorList>
            <consortium name="DOE Joint Genome Institute"/>
            <person name="Peter M."/>
            <person name="Kohler A."/>
            <person name="Ohm R.A."/>
            <person name="Kuo A."/>
            <person name="Krutzmann J."/>
            <person name="Morin E."/>
            <person name="Arend M."/>
            <person name="Barry K.W."/>
            <person name="Binder M."/>
            <person name="Choi C."/>
            <person name="Clum A."/>
            <person name="Copeland A."/>
            <person name="Grisel N."/>
            <person name="Haridas S."/>
            <person name="Kipfer T."/>
            <person name="LaButti K."/>
            <person name="Lindquist E."/>
            <person name="Lipzen A."/>
            <person name="Maire R."/>
            <person name="Meier B."/>
            <person name="Mihaltcheva S."/>
            <person name="Molinier V."/>
            <person name="Murat C."/>
            <person name="Poggeler S."/>
            <person name="Quandt C.A."/>
            <person name="Sperisen C."/>
            <person name="Tritt A."/>
            <person name="Tisserant E."/>
            <person name="Crous P.W."/>
            <person name="Henrissat B."/>
            <person name="Nehls U."/>
            <person name="Egli S."/>
            <person name="Spatafora J.W."/>
            <person name="Grigoriev I.V."/>
            <person name="Martin F.M."/>
        </authorList>
    </citation>
    <scope>NUCLEOTIDE SEQUENCE [LARGE SCALE GENOMIC DNA]</scope>
    <source>
        <strain evidence="4 5">CBS 459.81</strain>
    </source>
</reference>
<dbReference type="InterPro" id="IPR050216">
    <property type="entry name" value="LRR_domain-containing"/>
</dbReference>
<dbReference type="Gene3D" id="3.80.10.10">
    <property type="entry name" value="Ribonuclease Inhibitor"/>
    <property type="match status" value="3"/>
</dbReference>
<feature type="compositionally biased region" description="Basic and acidic residues" evidence="3">
    <location>
        <begin position="437"/>
        <end position="446"/>
    </location>
</feature>
<evidence type="ECO:0000256" key="2">
    <source>
        <dbReference type="ARBA" id="ARBA00022737"/>
    </source>
</evidence>
<feature type="region of interest" description="Disordered" evidence="3">
    <location>
        <begin position="1"/>
        <end position="310"/>
    </location>
</feature>
<proteinExistence type="predicted"/>
<gene>
    <name evidence="4" type="ORF">K432DRAFT_317608</name>
</gene>
<evidence type="ECO:0000256" key="1">
    <source>
        <dbReference type="ARBA" id="ARBA00022614"/>
    </source>
</evidence>
<dbReference type="Proteomes" id="UP000250266">
    <property type="component" value="Unassembled WGS sequence"/>
</dbReference>
<dbReference type="OrthoDB" id="676979at2759"/>
<feature type="compositionally biased region" description="Polar residues" evidence="3">
    <location>
        <begin position="254"/>
        <end position="274"/>
    </location>
</feature>
<feature type="compositionally biased region" description="Polar residues" evidence="3">
    <location>
        <begin position="418"/>
        <end position="432"/>
    </location>
</feature>